<feature type="transmembrane region" description="Helical" evidence="7">
    <location>
        <begin position="243"/>
        <end position="263"/>
    </location>
</feature>
<feature type="transmembrane region" description="Helical" evidence="7">
    <location>
        <begin position="12"/>
        <end position="31"/>
    </location>
</feature>
<feature type="transmembrane region" description="Helical" evidence="7">
    <location>
        <begin position="150"/>
        <end position="171"/>
    </location>
</feature>
<evidence type="ECO:0000313" key="9">
    <source>
        <dbReference type="EMBL" id="SDB98792.1"/>
    </source>
</evidence>
<keyword evidence="10" id="KW-1185">Reference proteome</keyword>
<dbReference type="PROSITE" id="PS00217">
    <property type="entry name" value="SUGAR_TRANSPORT_2"/>
    <property type="match status" value="1"/>
</dbReference>
<evidence type="ECO:0000256" key="7">
    <source>
        <dbReference type="SAM" id="Phobius"/>
    </source>
</evidence>
<dbReference type="Gene3D" id="1.20.1250.20">
    <property type="entry name" value="MFS general substrate transporter like domains"/>
    <property type="match status" value="1"/>
</dbReference>
<keyword evidence="4 7" id="KW-0812">Transmembrane</keyword>
<keyword evidence="9" id="KW-0762">Sugar transport</keyword>
<dbReference type="AlphaFoldDB" id="A0A1G6HX10"/>
<comment type="subcellular location">
    <subcellularLocation>
        <location evidence="1">Cell membrane</location>
        <topology evidence="1">Multi-pass membrane protein</topology>
    </subcellularLocation>
</comment>
<dbReference type="GO" id="GO:0005886">
    <property type="term" value="C:plasma membrane"/>
    <property type="evidence" value="ECO:0007669"/>
    <property type="project" value="UniProtKB-SubCell"/>
</dbReference>
<keyword evidence="3" id="KW-1003">Cell membrane</keyword>
<gene>
    <name evidence="9" type="ORF">SAMN04487894_1016</name>
</gene>
<dbReference type="RefSeq" id="WP_090388001.1">
    <property type="nucleotide sequence ID" value="NZ_FMZO01000001.1"/>
</dbReference>
<evidence type="ECO:0000313" key="10">
    <source>
        <dbReference type="Proteomes" id="UP000198757"/>
    </source>
</evidence>
<dbReference type="Pfam" id="PF00083">
    <property type="entry name" value="Sugar_tr"/>
    <property type="match status" value="1"/>
</dbReference>
<organism evidence="9 10">
    <name type="scientific">Niabella drilacis (strain DSM 25811 / CCM 8410 / CCUG 62505 / LMG 26954 / E90)</name>
    <dbReference type="NCBI Taxonomy" id="1285928"/>
    <lineage>
        <taxon>Bacteria</taxon>
        <taxon>Pseudomonadati</taxon>
        <taxon>Bacteroidota</taxon>
        <taxon>Chitinophagia</taxon>
        <taxon>Chitinophagales</taxon>
        <taxon>Chitinophagaceae</taxon>
        <taxon>Niabella</taxon>
    </lineage>
</organism>
<dbReference type="GO" id="GO:0022857">
    <property type="term" value="F:transmembrane transporter activity"/>
    <property type="evidence" value="ECO:0007669"/>
    <property type="project" value="InterPro"/>
</dbReference>
<dbReference type="SUPFAM" id="SSF103473">
    <property type="entry name" value="MFS general substrate transporter"/>
    <property type="match status" value="1"/>
</dbReference>
<reference evidence="10" key="1">
    <citation type="submission" date="2016-10" db="EMBL/GenBank/DDBJ databases">
        <authorList>
            <person name="Varghese N."/>
            <person name="Submissions S."/>
        </authorList>
    </citation>
    <scope>NUCLEOTIDE SEQUENCE [LARGE SCALE GENOMIC DNA]</scope>
    <source>
        <strain evidence="10">DSM 25811 / CCM 8410 / LMG 26954 / E90</strain>
    </source>
</reference>
<dbReference type="Proteomes" id="UP000198757">
    <property type="component" value="Unassembled WGS sequence"/>
</dbReference>
<evidence type="ECO:0000256" key="4">
    <source>
        <dbReference type="ARBA" id="ARBA00022692"/>
    </source>
</evidence>
<feature type="domain" description="Major facilitator superfamily (MFS) profile" evidence="8">
    <location>
        <begin position="13"/>
        <end position="521"/>
    </location>
</feature>
<evidence type="ECO:0000259" key="8">
    <source>
        <dbReference type="PROSITE" id="PS50850"/>
    </source>
</evidence>
<dbReference type="InterPro" id="IPR020846">
    <property type="entry name" value="MFS_dom"/>
</dbReference>
<evidence type="ECO:0000256" key="6">
    <source>
        <dbReference type="ARBA" id="ARBA00023136"/>
    </source>
</evidence>
<feature type="transmembrane region" description="Helical" evidence="7">
    <location>
        <begin position="109"/>
        <end position="129"/>
    </location>
</feature>
<dbReference type="InterPro" id="IPR005829">
    <property type="entry name" value="Sugar_transporter_CS"/>
</dbReference>
<keyword evidence="6 7" id="KW-0472">Membrane</keyword>
<dbReference type="PROSITE" id="PS50850">
    <property type="entry name" value="MFS"/>
    <property type="match status" value="1"/>
</dbReference>
<sequence length="526" mass="58310">MKQVSEAGVLRKVIGASSLGTMIEWYDFYIFGMLAKTISTEFFPEGNSTAALLSTLAIFAAGFIVRPFGALFFGRLGDLLGRKSTFLLTLILMGGSTFLIGLVPGYHTIGIAAPLIVLLLRLLQGLALGGEYGGAATYVAEHAPPGKRGYYTSWIQTTATLGLFLALGVIMLVKMNMSDQQFNTEWGGWRYPFWFSIVLVVVSVYIRLKMEESPLFARLKSEGKVAKNPLKESFRKKANFKMVLLALFGAVMGQGVIWYTGQFYAQSFLETKALLNFEQSRTIMLWAILFATPFFIVFGWLSDKVGRKWIMLAGMLLGVIFYRPIFNEFLKTTDIKSWIADGVPAAQEKAKIETKKYNDQLIVIQKNKLHINGITVTESRYDTLAPGVKESTLYPPLSALDGDAGITAALARARPVYSDVTLPASLYYKFIFLVWTMIIFVTMVYGPVAAFLVEMFPVHIRYTSMSLPYHIGNGVFGGLVPFIGVLLQTTFTEDPLVGLWYPIGIAALSFLIGMVYLSNKRSAALE</sequence>
<keyword evidence="5 7" id="KW-1133">Transmembrane helix</keyword>
<dbReference type="InterPro" id="IPR036259">
    <property type="entry name" value="MFS_trans_sf"/>
</dbReference>
<dbReference type="STRING" id="1285928.SAMN04487894_1016"/>
<evidence type="ECO:0000256" key="2">
    <source>
        <dbReference type="ARBA" id="ARBA00022448"/>
    </source>
</evidence>
<dbReference type="FunFam" id="1.20.1250.20:FF:000001">
    <property type="entry name" value="Dicarboxylate MFS transporter"/>
    <property type="match status" value="1"/>
</dbReference>
<name>A0A1G6HX10_NIADE</name>
<feature type="transmembrane region" description="Helical" evidence="7">
    <location>
        <begin position="51"/>
        <end position="73"/>
    </location>
</feature>
<proteinExistence type="predicted"/>
<evidence type="ECO:0000256" key="5">
    <source>
        <dbReference type="ARBA" id="ARBA00022989"/>
    </source>
</evidence>
<dbReference type="PANTHER" id="PTHR43045:SF7">
    <property type="entry name" value="MAJOR FACILITATOR SUPERFAMILY TRANSPORTER"/>
    <property type="match status" value="1"/>
</dbReference>
<accession>A0A1G6HX10</accession>
<feature type="transmembrane region" description="Helical" evidence="7">
    <location>
        <begin position="499"/>
        <end position="517"/>
    </location>
</feature>
<feature type="transmembrane region" description="Helical" evidence="7">
    <location>
        <begin position="467"/>
        <end position="487"/>
    </location>
</feature>
<dbReference type="PANTHER" id="PTHR43045">
    <property type="entry name" value="SHIKIMATE TRANSPORTER"/>
    <property type="match status" value="1"/>
</dbReference>
<protein>
    <submittedName>
        <fullName evidence="9">Sugar transporter</fullName>
    </submittedName>
</protein>
<dbReference type="OrthoDB" id="9783227at2"/>
<evidence type="ECO:0000256" key="1">
    <source>
        <dbReference type="ARBA" id="ARBA00004651"/>
    </source>
</evidence>
<evidence type="ECO:0000256" key="3">
    <source>
        <dbReference type="ARBA" id="ARBA00022475"/>
    </source>
</evidence>
<feature type="transmembrane region" description="Helical" evidence="7">
    <location>
        <begin position="309"/>
        <end position="326"/>
    </location>
</feature>
<feature type="transmembrane region" description="Helical" evidence="7">
    <location>
        <begin position="85"/>
        <end position="103"/>
    </location>
</feature>
<feature type="transmembrane region" description="Helical" evidence="7">
    <location>
        <begin position="283"/>
        <end position="302"/>
    </location>
</feature>
<dbReference type="EMBL" id="FMZO01000001">
    <property type="protein sequence ID" value="SDB98792.1"/>
    <property type="molecule type" value="Genomic_DNA"/>
</dbReference>
<keyword evidence="2" id="KW-0813">Transport</keyword>
<feature type="transmembrane region" description="Helical" evidence="7">
    <location>
        <begin position="191"/>
        <end position="208"/>
    </location>
</feature>
<feature type="transmembrane region" description="Helical" evidence="7">
    <location>
        <begin position="430"/>
        <end position="455"/>
    </location>
</feature>
<dbReference type="InterPro" id="IPR005828">
    <property type="entry name" value="MFS_sugar_transport-like"/>
</dbReference>